<gene>
    <name evidence="6" type="primary">znuC</name>
    <name evidence="6" type="ORF">CVIC8964_1601</name>
</gene>
<keyword evidence="4 6" id="KW-0067">ATP-binding</keyword>
<keyword evidence="2" id="KW-0813">Transport</keyword>
<dbReference type="Gene3D" id="3.40.50.300">
    <property type="entry name" value="P-loop containing nucleotide triphosphate hydrolases"/>
    <property type="match status" value="1"/>
</dbReference>
<keyword evidence="3" id="KW-0547">Nucleotide-binding</keyword>
<dbReference type="InterPro" id="IPR003593">
    <property type="entry name" value="AAA+_ATPase"/>
</dbReference>
<dbReference type="RefSeq" id="WP_086249234.1">
    <property type="nucleotide sequence ID" value="NZ_CP018791.1"/>
</dbReference>
<dbReference type="STRING" id="1660074.CVIC8964_1601"/>
<dbReference type="GO" id="GO:0016887">
    <property type="term" value="F:ATP hydrolysis activity"/>
    <property type="evidence" value="ECO:0007669"/>
    <property type="project" value="InterPro"/>
</dbReference>
<dbReference type="OrthoDB" id="9806726at2"/>
<dbReference type="Pfam" id="PF00005">
    <property type="entry name" value="ABC_tran"/>
    <property type="match status" value="1"/>
</dbReference>
<dbReference type="InterPro" id="IPR050153">
    <property type="entry name" value="Metal_Ion_Import_ABC"/>
</dbReference>
<evidence type="ECO:0000256" key="4">
    <source>
        <dbReference type="ARBA" id="ARBA00022840"/>
    </source>
</evidence>
<dbReference type="SMART" id="SM00382">
    <property type="entry name" value="AAA"/>
    <property type="match status" value="1"/>
</dbReference>
<evidence type="ECO:0000313" key="7">
    <source>
        <dbReference type="Proteomes" id="UP000194265"/>
    </source>
</evidence>
<dbReference type="CDD" id="cd03235">
    <property type="entry name" value="ABC_Metallic_Cations"/>
    <property type="match status" value="1"/>
</dbReference>
<organism evidence="6 7">
    <name type="scientific">Campylobacter vicugnae</name>
    <dbReference type="NCBI Taxonomy" id="1660076"/>
    <lineage>
        <taxon>Bacteria</taxon>
        <taxon>Pseudomonadati</taxon>
        <taxon>Campylobacterota</taxon>
        <taxon>Epsilonproteobacteria</taxon>
        <taxon>Campylobacterales</taxon>
        <taxon>Campylobacteraceae</taxon>
        <taxon>Campylobacter</taxon>
    </lineage>
</organism>
<dbReference type="InterPro" id="IPR003439">
    <property type="entry name" value="ABC_transporter-like_ATP-bd"/>
</dbReference>
<name>A0A1X9T3B7_9BACT</name>
<dbReference type="GO" id="GO:0005524">
    <property type="term" value="F:ATP binding"/>
    <property type="evidence" value="ECO:0007669"/>
    <property type="project" value="UniProtKB-KW"/>
</dbReference>
<evidence type="ECO:0000313" key="6">
    <source>
        <dbReference type="EMBL" id="ARR02978.1"/>
    </source>
</evidence>
<protein>
    <submittedName>
        <fullName evidence="6">Zinc ABC transporter ZnuABC, ATP-binding protein</fullName>
    </submittedName>
</protein>
<evidence type="ECO:0000259" key="5">
    <source>
        <dbReference type="PROSITE" id="PS50893"/>
    </source>
</evidence>
<dbReference type="AlphaFoldDB" id="A0A1X9T3B7"/>
<feature type="domain" description="ABC transporter" evidence="5">
    <location>
        <begin position="3"/>
        <end position="234"/>
    </location>
</feature>
<sequence>MKIEIENLSFGYDDSNIFENLNFSYHSKDFLAIIGPNGGGKSTLLRLMLGIIEPKSGKISIDSKSPKLAKELIGYVPQHIPVNKTFPMSVLEVVLMGRLRGGLFKFYSKADKNMAMQALEMVGMKEFSSRGIGALSGGQRQRVYIARALVSGARILMLDEPTASIDTQGQAQIYSALKEINQANVGVIAISHDINMAMNFATKVAYVNGGSVVFHDISNLDNREFINHLSKNHTHFCDVELALNSCGCASHKEK</sequence>
<proteinExistence type="inferred from homology"/>
<dbReference type="EMBL" id="CP018791">
    <property type="protein sequence ID" value="ARR02978.1"/>
    <property type="molecule type" value="Genomic_DNA"/>
</dbReference>
<dbReference type="PROSITE" id="PS50893">
    <property type="entry name" value="ABC_TRANSPORTER_2"/>
    <property type="match status" value="1"/>
</dbReference>
<reference evidence="6 7" key="1">
    <citation type="journal article" date="2017" name="Genome Biol. Evol.">
        <title>Comparative Genomic Analysis Identifies a Campylobacter Clade Deficient in Selenium Metabolism.</title>
        <authorList>
            <person name="Miller W.G."/>
            <person name="Yee E."/>
            <person name="Lopes B.S."/>
            <person name="Chapman M.H."/>
            <person name="Huynh S."/>
            <person name="Bono J.L."/>
            <person name="Parker C.T."/>
            <person name="Strachan N.J.C."/>
            <person name="Forbes K.J."/>
        </authorList>
    </citation>
    <scope>NUCLEOTIDE SEQUENCE [LARGE SCALE GENOMIC DNA]</scope>
    <source>
        <strain evidence="6 7">RM8964</strain>
    </source>
</reference>
<dbReference type="InterPro" id="IPR027417">
    <property type="entry name" value="P-loop_NTPase"/>
</dbReference>
<evidence type="ECO:0000256" key="2">
    <source>
        <dbReference type="ARBA" id="ARBA00022448"/>
    </source>
</evidence>
<dbReference type="FunFam" id="3.40.50.300:FF:000134">
    <property type="entry name" value="Iron-enterobactin ABC transporter ATP-binding protein"/>
    <property type="match status" value="1"/>
</dbReference>
<evidence type="ECO:0000256" key="1">
    <source>
        <dbReference type="ARBA" id="ARBA00005417"/>
    </source>
</evidence>
<comment type="similarity">
    <text evidence="1">Belongs to the ABC transporter superfamily.</text>
</comment>
<accession>A0A1X9T3B7</accession>
<dbReference type="Proteomes" id="UP000194265">
    <property type="component" value="Chromosome"/>
</dbReference>
<dbReference type="SUPFAM" id="SSF52540">
    <property type="entry name" value="P-loop containing nucleoside triphosphate hydrolases"/>
    <property type="match status" value="1"/>
</dbReference>
<dbReference type="PANTHER" id="PTHR42734:SF17">
    <property type="entry name" value="METAL TRANSPORT SYSTEM ATP-BINDING PROTEIN TM_0124-RELATED"/>
    <property type="match status" value="1"/>
</dbReference>
<dbReference type="PANTHER" id="PTHR42734">
    <property type="entry name" value="METAL TRANSPORT SYSTEM ATP-BINDING PROTEIN TM_0124-RELATED"/>
    <property type="match status" value="1"/>
</dbReference>
<evidence type="ECO:0000256" key="3">
    <source>
        <dbReference type="ARBA" id="ARBA00022741"/>
    </source>
</evidence>